<evidence type="ECO:0000256" key="13">
    <source>
        <dbReference type="SAM" id="Phobius"/>
    </source>
</evidence>
<dbReference type="PANTHER" id="PTHR47685">
    <property type="entry name" value="MAGNESIUM TRANSPORT PROTEIN CORA"/>
    <property type="match status" value="1"/>
</dbReference>
<evidence type="ECO:0000256" key="3">
    <source>
        <dbReference type="ARBA" id="ARBA00019439"/>
    </source>
</evidence>
<evidence type="ECO:0000256" key="11">
    <source>
        <dbReference type="ARBA" id="ARBA00023136"/>
    </source>
</evidence>
<evidence type="ECO:0000256" key="4">
    <source>
        <dbReference type="ARBA" id="ARBA00022448"/>
    </source>
</evidence>
<keyword evidence="10" id="KW-0406">Ion transport</keyword>
<evidence type="ECO:0000256" key="8">
    <source>
        <dbReference type="ARBA" id="ARBA00022842"/>
    </source>
</evidence>
<evidence type="ECO:0000313" key="15">
    <source>
        <dbReference type="EMBL" id="QQZ50694.1"/>
    </source>
</evidence>
<gene>
    <name evidence="14" type="ORF">JKL49_02200</name>
    <name evidence="15" type="ORF">JKL49_04510</name>
</gene>
<evidence type="ECO:0000256" key="2">
    <source>
        <dbReference type="ARBA" id="ARBA00009765"/>
    </source>
</evidence>
<dbReference type="Gene3D" id="3.30.460.20">
    <property type="entry name" value="CorA soluble domain-like"/>
    <property type="match status" value="1"/>
</dbReference>
<evidence type="ECO:0000256" key="1">
    <source>
        <dbReference type="ARBA" id="ARBA00004429"/>
    </source>
</evidence>
<dbReference type="InterPro" id="IPR045861">
    <property type="entry name" value="CorA_cytoplasmic_dom"/>
</dbReference>
<dbReference type="CDD" id="cd12837">
    <property type="entry name" value="EcCorA-like_u1"/>
    <property type="match status" value="1"/>
</dbReference>
<keyword evidence="8" id="KW-0460">Magnesium</keyword>
<feature type="transmembrane region" description="Helical" evidence="13">
    <location>
        <begin position="257"/>
        <end position="280"/>
    </location>
</feature>
<reference evidence="15" key="1">
    <citation type="submission" date="2021-01" db="EMBL/GenBank/DDBJ databases">
        <title>Genome sequence of Phenylobacterium sp. 20VBR1 isolated from a valley glaceir, Ny-Alesund, Svalbard.</title>
        <authorList>
            <person name="Thomas F.A."/>
            <person name="Krishnan K.P."/>
            <person name="Sinha R.K."/>
        </authorList>
    </citation>
    <scope>NUCLEOTIDE SEQUENCE</scope>
    <source>
        <strain evidence="15">20VBR1</strain>
    </source>
</reference>
<dbReference type="Pfam" id="PF01544">
    <property type="entry name" value="CorA"/>
    <property type="match status" value="1"/>
</dbReference>
<dbReference type="GO" id="GO:0015087">
    <property type="term" value="F:cobalt ion transmembrane transporter activity"/>
    <property type="evidence" value="ECO:0007669"/>
    <property type="project" value="TreeGrafter"/>
</dbReference>
<dbReference type="GO" id="GO:0015099">
    <property type="term" value="F:nickel cation transmembrane transporter activity"/>
    <property type="evidence" value="ECO:0007669"/>
    <property type="project" value="TreeGrafter"/>
</dbReference>
<dbReference type="SUPFAM" id="SSF143865">
    <property type="entry name" value="CorA soluble domain-like"/>
    <property type="match status" value="1"/>
</dbReference>
<protein>
    <recommendedName>
        <fullName evidence="3">Magnesium transport protein CorA</fullName>
    </recommendedName>
</protein>
<evidence type="ECO:0000313" key="16">
    <source>
        <dbReference type="Proteomes" id="UP000622580"/>
    </source>
</evidence>
<reference evidence="14" key="2">
    <citation type="submission" date="2021-04" db="EMBL/GenBank/DDBJ databases">
        <title>Draft genome assembly of strain Phenylobacterium sp. 20VBR1 using MiniION and Illumina platforms.</title>
        <authorList>
            <person name="Thomas F.A."/>
            <person name="Krishnan K.P."/>
            <person name="Sinha R.K."/>
        </authorList>
    </citation>
    <scope>NUCLEOTIDE SEQUENCE</scope>
    <source>
        <strain evidence="14">20VBR1</strain>
    </source>
</reference>
<dbReference type="Gene3D" id="1.20.58.340">
    <property type="entry name" value="Magnesium transport protein CorA, transmembrane region"/>
    <property type="match status" value="1"/>
</dbReference>
<dbReference type="InterPro" id="IPR045863">
    <property type="entry name" value="CorA_TM1_TM2"/>
</dbReference>
<name>A0A941CYG1_9CAUL</name>
<evidence type="ECO:0000256" key="9">
    <source>
        <dbReference type="ARBA" id="ARBA00022989"/>
    </source>
</evidence>
<evidence type="ECO:0000256" key="5">
    <source>
        <dbReference type="ARBA" id="ARBA00022475"/>
    </source>
</evidence>
<dbReference type="FunFam" id="1.20.58.340:FF:000001">
    <property type="entry name" value="Magnesium transport protein CorA"/>
    <property type="match status" value="1"/>
</dbReference>
<dbReference type="RefSeq" id="WP_215338031.1">
    <property type="nucleotide sequence ID" value="NZ_JAGSGD010000001.1"/>
</dbReference>
<dbReference type="GO" id="GO:0005886">
    <property type="term" value="C:plasma membrane"/>
    <property type="evidence" value="ECO:0007669"/>
    <property type="project" value="UniProtKB-SubCell"/>
</dbReference>
<dbReference type="GO" id="GO:0015095">
    <property type="term" value="F:magnesium ion transmembrane transporter activity"/>
    <property type="evidence" value="ECO:0007669"/>
    <property type="project" value="TreeGrafter"/>
</dbReference>
<keyword evidence="6" id="KW-0997">Cell inner membrane</keyword>
<keyword evidence="7 13" id="KW-0812">Transmembrane</keyword>
<evidence type="ECO:0000313" key="14">
    <source>
        <dbReference type="EMBL" id="MBR7618187.1"/>
    </source>
</evidence>
<organism evidence="14 16">
    <name type="scientific">Phenylobacterium glaciei</name>
    <dbReference type="NCBI Taxonomy" id="2803784"/>
    <lineage>
        <taxon>Bacteria</taxon>
        <taxon>Pseudomonadati</taxon>
        <taxon>Pseudomonadota</taxon>
        <taxon>Alphaproteobacteria</taxon>
        <taxon>Caulobacterales</taxon>
        <taxon>Caulobacteraceae</taxon>
        <taxon>Phenylobacterium</taxon>
    </lineage>
</organism>
<keyword evidence="9 13" id="KW-1133">Transmembrane helix</keyword>
<dbReference type="EMBL" id="JAGSGD010000001">
    <property type="protein sequence ID" value="MBR7618187.1"/>
    <property type="molecule type" value="Genomic_DNA"/>
</dbReference>
<dbReference type="EMBL" id="CP068570">
    <property type="protein sequence ID" value="QQZ50694.1"/>
    <property type="molecule type" value="Genomic_DNA"/>
</dbReference>
<comment type="subcellular location">
    <subcellularLocation>
        <location evidence="1">Cell inner membrane</location>
        <topology evidence="1">Multi-pass membrane protein</topology>
    </subcellularLocation>
</comment>
<accession>A0A941CYG1</accession>
<dbReference type="InterPro" id="IPR050829">
    <property type="entry name" value="CorA_MIT"/>
</dbReference>
<evidence type="ECO:0000256" key="10">
    <source>
        <dbReference type="ARBA" id="ARBA00023065"/>
    </source>
</evidence>
<dbReference type="Proteomes" id="UP000622580">
    <property type="component" value="Unassembled WGS sequence"/>
</dbReference>
<keyword evidence="5" id="KW-1003">Cell membrane</keyword>
<comment type="catalytic activity">
    <reaction evidence="12">
        <text>Mg(2+)(in) = Mg(2+)(out)</text>
        <dbReference type="Rhea" id="RHEA:29827"/>
        <dbReference type="ChEBI" id="CHEBI:18420"/>
    </reaction>
</comment>
<dbReference type="InterPro" id="IPR002523">
    <property type="entry name" value="MgTranspt_CorA/ZnTranspt_ZntB"/>
</dbReference>
<evidence type="ECO:0000256" key="12">
    <source>
        <dbReference type="ARBA" id="ARBA00034269"/>
    </source>
</evidence>
<keyword evidence="16" id="KW-1185">Reference proteome</keyword>
<proteinExistence type="inferred from homology"/>
<comment type="similarity">
    <text evidence="2">Belongs to the CorA metal ion transporter (MIT) (TC 1.A.35) family.</text>
</comment>
<dbReference type="SUPFAM" id="SSF144083">
    <property type="entry name" value="Magnesium transport protein CorA, transmembrane region"/>
    <property type="match status" value="1"/>
</dbReference>
<keyword evidence="11 13" id="KW-0472">Membrane</keyword>
<sequence length="318" mass="34354">MLNLIARGASASTTETPGDDWLLPADTIWIDLLNPTREEELAVERALAVDLPTREEMAQIEPSSRLYQEAKATFLTATLLAHSQHDHPTSVPVTFVLARGVLVTIRYAELKAFTIFTARAGENHDLTSGSEVMLELLDAIVERLAHVLEAGSTAVHESSGAIFDRPSGGAFEPLLTGLARTQSVTALARASLVSLGRLASFAGLAHEIADAPACRAHLTSVQHDIGSLTEHASALASHIAFLLDAALGLINIEQNGIIKFFSVVSVALMPPTLVASIYGMNFHHMPELTWSFGYPMALALMVISGIGPFLWFKRKRWL</sequence>
<evidence type="ECO:0000256" key="7">
    <source>
        <dbReference type="ARBA" id="ARBA00022692"/>
    </source>
</evidence>
<feature type="transmembrane region" description="Helical" evidence="13">
    <location>
        <begin position="292"/>
        <end position="312"/>
    </location>
</feature>
<dbReference type="PANTHER" id="PTHR47685:SF1">
    <property type="entry name" value="MAGNESIUM TRANSPORT PROTEIN CORA"/>
    <property type="match status" value="1"/>
</dbReference>
<keyword evidence="4" id="KW-0813">Transport</keyword>
<evidence type="ECO:0000256" key="6">
    <source>
        <dbReference type="ARBA" id="ARBA00022519"/>
    </source>
</evidence>
<dbReference type="AlphaFoldDB" id="A0A941CYG1"/>